<organism evidence="2 3">
    <name type="scientific">Dothidotthia symphoricarpi CBS 119687</name>
    <dbReference type="NCBI Taxonomy" id="1392245"/>
    <lineage>
        <taxon>Eukaryota</taxon>
        <taxon>Fungi</taxon>
        <taxon>Dikarya</taxon>
        <taxon>Ascomycota</taxon>
        <taxon>Pezizomycotina</taxon>
        <taxon>Dothideomycetes</taxon>
        <taxon>Pleosporomycetidae</taxon>
        <taxon>Pleosporales</taxon>
        <taxon>Dothidotthiaceae</taxon>
        <taxon>Dothidotthia</taxon>
    </lineage>
</organism>
<proteinExistence type="predicted"/>
<evidence type="ECO:0000313" key="2">
    <source>
        <dbReference type="EMBL" id="KAF2131151.1"/>
    </source>
</evidence>
<dbReference type="Proteomes" id="UP000799771">
    <property type="component" value="Unassembled WGS sequence"/>
</dbReference>
<dbReference type="EMBL" id="ML977503">
    <property type="protein sequence ID" value="KAF2131151.1"/>
    <property type="molecule type" value="Genomic_DNA"/>
</dbReference>
<dbReference type="RefSeq" id="XP_033525538.1">
    <property type="nucleotide sequence ID" value="XM_033667882.1"/>
</dbReference>
<keyword evidence="3" id="KW-1185">Reference proteome</keyword>
<dbReference type="PANTHER" id="PTHR43662:SF5">
    <property type="entry name" value="DUF1996 DOMAIN-CONTAINING PROTEIN"/>
    <property type="match status" value="1"/>
</dbReference>
<dbReference type="Pfam" id="PF09362">
    <property type="entry name" value="DUF1996"/>
    <property type="match status" value="1"/>
</dbReference>
<dbReference type="PANTHER" id="PTHR43662">
    <property type="match status" value="1"/>
</dbReference>
<gene>
    <name evidence="2" type="ORF">P153DRAFT_365748</name>
</gene>
<reference evidence="2" key="1">
    <citation type="journal article" date="2020" name="Stud. Mycol.">
        <title>101 Dothideomycetes genomes: a test case for predicting lifestyles and emergence of pathogens.</title>
        <authorList>
            <person name="Haridas S."/>
            <person name="Albert R."/>
            <person name="Binder M."/>
            <person name="Bloem J."/>
            <person name="Labutti K."/>
            <person name="Salamov A."/>
            <person name="Andreopoulos B."/>
            <person name="Baker S."/>
            <person name="Barry K."/>
            <person name="Bills G."/>
            <person name="Bluhm B."/>
            <person name="Cannon C."/>
            <person name="Castanera R."/>
            <person name="Culley D."/>
            <person name="Daum C."/>
            <person name="Ezra D."/>
            <person name="Gonzalez J."/>
            <person name="Henrissat B."/>
            <person name="Kuo A."/>
            <person name="Liang C."/>
            <person name="Lipzen A."/>
            <person name="Lutzoni F."/>
            <person name="Magnuson J."/>
            <person name="Mondo S."/>
            <person name="Nolan M."/>
            <person name="Ohm R."/>
            <person name="Pangilinan J."/>
            <person name="Park H.-J."/>
            <person name="Ramirez L."/>
            <person name="Alfaro M."/>
            <person name="Sun H."/>
            <person name="Tritt A."/>
            <person name="Yoshinaga Y."/>
            <person name="Zwiers L.-H."/>
            <person name="Turgeon B."/>
            <person name="Goodwin S."/>
            <person name="Spatafora J."/>
            <person name="Crous P."/>
            <person name="Grigoriev I."/>
        </authorList>
    </citation>
    <scope>NUCLEOTIDE SEQUENCE</scope>
    <source>
        <strain evidence="2">CBS 119687</strain>
    </source>
</reference>
<dbReference type="GeneID" id="54408314"/>
<dbReference type="InterPro" id="IPR018535">
    <property type="entry name" value="DUF1996"/>
</dbReference>
<dbReference type="OrthoDB" id="74764at2759"/>
<evidence type="ECO:0000259" key="1">
    <source>
        <dbReference type="Pfam" id="PF09362"/>
    </source>
</evidence>
<evidence type="ECO:0000313" key="3">
    <source>
        <dbReference type="Proteomes" id="UP000799771"/>
    </source>
</evidence>
<feature type="domain" description="DUF1996" evidence="1">
    <location>
        <begin position="1"/>
        <end position="140"/>
    </location>
</feature>
<dbReference type="AlphaFoldDB" id="A0A6A6AL25"/>
<sequence>MLAGNPLQRSAGENSAGVRWGCHLPDGNSDAIFSSGFPTGFSSCNYGLATEATFPSCWNGQKMDPKNPHAHMAYPNGYAGVGIENCPSTHRAARFPTIFMEFWYDVSSFNGQYSRDSSPWVLSNGDPTGFGFHADFLNGWEKGVLEKATAETGGCNCGCGCGQAEMETCFGAANVNKDSDAEFETCAATSIYGGDDATTALDKLPGCNPLQSGPASATAVSGAACGAAPTSSAGSKVSTSTVAAVSGSSTRGVVTSVSKTSQKASSTLARSGSSNSYASAVTVKKVVVTSTPTRSTVVSATPKPTTANLHYHAHNSRVHRHVVY</sequence>
<accession>A0A6A6AL25</accession>
<name>A0A6A6AL25_9PLEO</name>
<protein>
    <recommendedName>
        <fullName evidence="1">DUF1996 domain-containing protein</fullName>
    </recommendedName>
</protein>